<dbReference type="EMBL" id="JAULSN010000012">
    <property type="protein sequence ID" value="KAK3361086.1"/>
    <property type="molecule type" value="Genomic_DNA"/>
</dbReference>
<evidence type="ECO:0000313" key="4">
    <source>
        <dbReference type="Proteomes" id="UP001287356"/>
    </source>
</evidence>
<proteinExistence type="predicted"/>
<dbReference type="Proteomes" id="UP001287356">
    <property type="component" value="Unassembled WGS sequence"/>
</dbReference>
<feature type="region of interest" description="Disordered" evidence="1">
    <location>
        <begin position="92"/>
        <end position="113"/>
    </location>
</feature>
<evidence type="ECO:0000256" key="1">
    <source>
        <dbReference type="SAM" id="MobiDB-lite"/>
    </source>
</evidence>
<evidence type="ECO:0000313" key="2">
    <source>
        <dbReference type="EMBL" id="KAK3358300.1"/>
    </source>
</evidence>
<reference evidence="3" key="2">
    <citation type="submission" date="2023-06" db="EMBL/GenBank/DDBJ databases">
        <authorList>
            <consortium name="Lawrence Berkeley National Laboratory"/>
            <person name="Haridas S."/>
            <person name="Hensen N."/>
            <person name="Bonometti L."/>
            <person name="Westerberg I."/>
            <person name="Brannstrom I.O."/>
            <person name="Guillou S."/>
            <person name="Cros-Aarteil S."/>
            <person name="Calhoun S."/>
            <person name="Kuo A."/>
            <person name="Mondo S."/>
            <person name="Pangilinan J."/>
            <person name="Riley R."/>
            <person name="Labutti K."/>
            <person name="Andreopoulos B."/>
            <person name="Lipzen A."/>
            <person name="Chen C."/>
            <person name="Yanf M."/>
            <person name="Daum C."/>
            <person name="Ng V."/>
            <person name="Clum A."/>
            <person name="Steindorff A."/>
            <person name="Ohm R."/>
            <person name="Martin F."/>
            <person name="Silar P."/>
            <person name="Natvig D."/>
            <person name="Lalanne C."/>
            <person name="Gautier V."/>
            <person name="Ament-Velasquez S.L."/>
            <person name="Kruys A."/>
            <person name="Hutchinson M.I."/>
            <person name="Powell A.J."/>
            <person name="Barry K."/>
            <person name="Miller A.N."/>
            <person name="Grigoriev I.V."/>
            <person name="Debuchy R."/>
            <person name="Gladieux P."/>
            <person name="Thoren M.H."/>
            <person name="Johannesson H."/>
        </authorList>
    </citation>
    <scope>NUCLEOTIDE SEQUENCE</scope>
    <source>
        <strain evidence="3">CBS 958.72</strain>
    </source>
</reference>
<feature type="region of interest" description="Disordered" evidence="1">
    <location>
        <begin position="264"/>
        <end position="284"/>
    </location>
</feature>
<accession>A0AAE0MXW2</accession>
<name>A0AAE0MXW2_9PEZI</name>
<dbReference type="AlphaFoldDB" id="A0AAE0MXW2"/>
<reference evidence="3" key="1">
    <citation type="journal article" date="2023" name="Mol. Phylogenet. Evol.">
        <title>Genome-scale phylogeny and comparative genomics of the fungal order Sordariales.</title>
        <authorList>
            <person name="Hensen N."/>
            <person name="Bonometti L."/>
            <person name="Westerberg I."/>
            <person name="Brannstrom I.O."/>
            <person name="Guillou S."/>
            <person name="Cros-Aarteil S."/>
            <person name="Calhoun S."/>
            <person name="Haridas S."/>
            <person name="Kuo A."/>
            <person name="Mondo S."/>
            <person name="Pangilinan J."/>
            <person name="Riley R."/>
            <person name="LaButti K."/>
            <person name="Andreopoulos B."/>
            <person name="Lipzen A."/>
            <person name="Chen C."/>
            <person name="Yan M."/>
            <person name="Daum C."/>
            <person name="Ng V."/>
            <person name="Clum A."/>
            <person name="Steindorff A."/>
            <person name="Ohm R.A."/>
            <person name="Martin F."/>
            <person name="Silar P."/>
            <person name="Natvig D.O."/>
            <person name="Lalanne C."/>
            <person name="Gautier V."/>
            <person name="Ament-Velasquez S.L."/>
            <person name="Kruys A."/>
            <person name="Hutchinson M.I."/>
            <person name="Powell A.J."/>
            <person name="Barry K."/>
            <person name="Miller A.N."/>
            <person name="Grigoriev I.V."/>
            <person name="Debuchy R."/>
            <person name="Gladieux P."/>
            <person name="Hiltunen Thoren M."/>
            <person name="Johannesson H."/>
        </authorList>
    </citation>
    <scope>NUCLEOTIDE SEQUENCE</scope>
    <source>
        <strain evidence="3">CBS 958.72</strain>
    </source>
</reference>
<keyword evidence="4" id="KW-1185">Reference proteome</keyword>
<evidence type="ECO:0000313" key="3">
    <source>
        <dbReference type="EMBL" id="KAK3361086.1"/>
    </source>
</evidence>
<sequence length="364" mass="37688">MLMIRADASSSAYRRWFLGARSSSADPSSDALGLASAARCCSSSDSSESAPVSLRDTVPGCSSPWSWLSSLSSSASLGTLVPEGLALGDFLGGPKGLKPPKRPPNLKPPLGSGLGDRLSWPATSCSTWPSSLSSSASLVTLMPEGLALGDFLGGPKGLKPPKRPPNLKPPLGSGLGDRLSWPATPCSMWPSSLSSSVSLVTSVPEGLALGDFLGGPKGLKPPKRPPNLKPPLGSGLGDRLSWPATSCSPWSASRRVAAFTIALVPTPKGPKGPNKRPKPPVGFGDRFSRPSSVLDPVPCSTWFPFLFWTASLMAAVPPLEGPEKVLGLRLVAPLSGTAIGAARAVDTRRSRRTSLPMLLNSVSV</sequence>
<protein>
    <submittedName>
        <fullName evidence="3">Uncharacterized protein</fullName>
    </submittedName>
</protein>
<feature type="region of interest" description="Disordered" evidence="1">
    <location>
        <begin position="214"/>
        <end position="236"/>
    </location>
</feature>
<comment type="caution">
    <text evidence="3">The sequence shown here is derived from an EMBL/GenBank/DDBJ whole genome shotgun (WGS) entry which is preliminary data.</text>
</comment>
<organism evidence="3 4">
    <name type="scientific">Lasiosphaeria ovina</name>
    <dbReference type="NCBI Taxonomy" id="92902"/>
    <lineage>
        <taxon>Eukaryota</taxon>
        <taxon>Fungi</taxon>
        <taxon>Dikarya</taxon>
        <taxon>Ascomycota</taxon>
        <taxon>Pezizomycotina</taxon>
        <taxon>Sordariomycetes</taxon>
        <taxon>Sordariomycetidae</taxon>
        <taxon>Sordariales</taxon>
        <taxon>Lasiosphaeriaceae</taxon>
        <taxon>Lasiosphaeria</taxon>
    </lineage>
</organism>
<feature type="region of interest" description="Disordered" evidence="1">
    <location>
        <begin position="154"/>
        <end position="173"/>
    </location>
</feature>
<gene>
    <name evidence="3" type="ORF">B0T24DRAFT_114058</name>
    <name evidence="2" type="ORF">B0T24DRAFT_200557</name>
</gene>
<dbReference type="EMBL" id="JAULSN010000020">
    <property type="protein sequence ID" value="KAK3358300.1"/>
    <property type="molecule type" value="Genomic_DNA"/>
</dbReference>